<dbReference type="InterPro" id="IPR001279">
    <property type="entry name" value="Metallo-B-lactamas"/>
</dbReference>
<dbReference type="STRING" id="139420.A0A371D667"/>
<dbReference type="Gene3D" id="3.60.15.10">
    <property type="entry name" value="Ribonuclease Z/Hydroxyacylglutathione hydrolase-like"/>
    <property type="match status" value="1"/>
</dbReference>
<evidence type="ECO:0000256" key="5">
    <source>
        <dbReference type="ARBA" id="ARBA00022833"/>
    </source>
</evidence>
<sequence>MSLPPPSPIQAYCHVSALDAGSVKVPLAWVLDGVSDDTFVEVPALAFLIRHTTKPDLFLFDLGIRKDFATALPPNTIKYLTEKLHFEIKVPQDVVEALAKGGTKPADITHLCISHLHFDHTGDASLFPNAQVISGEGARPLVADGWPKNPNSSILQETLPEGRTTFLDPEGWPALGPFPHALDYYGDGSLYIVDAGPGHLPGHLNFLVRTSADGGWIYLAGDSAHDWSLINGTGKIGHHPLFGCAHLNVAASEEHIGRIRTLMRENPRVRVVLAHDVPWYEKNKDGAAFWPGKIESL</sequence>
<keyword evidence="5" id="KW-0862">Zinc</keyword>
<dbReference type="InterPro" id="IPR051013">
    <property type="entry name" value="MBL_superfamily_lactonases"/>
</dbReference>
<dbReference type="InterPro" id="IPR036866">
    <property type="entry name" value="RibonucZ/Hydroxyglut_hydro"/>
</dbReference>
<organism evidence="7 8">
    <name type="scientific">Lentinus brumalis</name>
    <dbReference type="NCBI Taxonomy" id="2498619"/>
    <lineage>
        <taxon>Eukaryota</taxon>
        <taxon>Fungi</taxon>
        <taxon>Dikarya</taxon>
        <taxon>Basidiomycota</taxon>
        <taxon>Agaricomycotina</taxon>
        <taxon>Agaricomycetes</taxon>
        <taxon>Polyporales</taxon>
        <taxon>Polyporaceae</taxon>
        <taxon>Lentinus</taxon>
    </lineage>
</organism>
<keyword evidence="4" id="KW-0378">Hydrolase</keyword>
<dbReference type="PANTHER" id="PTHR42978">
    <property type="entry name" value="QUORUM-QUENCHING LACTONASE YTNP-RELATED-RELATED"/>
    <property type="match status" value="1"/>
</dbReference>
<evidence type="ECO:0000313" key="8">
    <source>
        <dbReference type="Proteomes" id="UP000256964"/>
    </source>
</evidence>
<evidence type="ECO:0000256" key="4">
    <source>
        <dbReference type="ARBA" id="ARBA00022801"/>
    </source>
</evidence>
<evidence type="ECO:0000313" key="7">
    <source>
        <dbReference type="EMBL" id="RDX48031.1"/>
    </source>
</evidence>
<proteinExistence type="inferred from homology"/>
<dbReference type="EMBL" id="KZ857414">
    <property type="protein sequence ID" value="RDX48031.1"/>
    <property type="molecule type" value="Genomic_DNA"/>
</dbReference>
<dbReference type="Proteomes" id="UP000256964">
    <property type="component" value="Unassembled WGS sequence"/>
</dbReference>
<dbReference type="SUPFAM" id="SSF56281">
    <property type="entry name" value="Metallo-hydrolase/oxidoreductase"/>
    <property type="match status" value="1"/>
</dbReference>
<accession>A0A371D667</accession>
<comment type="similarity">
    <text evidence="2">Belongs to the metallo-beta-lactamase superfamily.</text>
</comment>
<dbReference type="GO" id="GO:0016787">
    <property type="term" value="F:hydrolase activity"/>
    <property type="evidence" value="ECO:0007669"/>
    <property type="project" value="UniProtKB-KW"/>
</dbReference>
<dbReference type="GO" id="GO:0046872">
    <property type="term" value="F:metal ion binding"/>
    <property type="evidence" value="ECO:0007669"/>
    <property type="project" value="UniProtKB-KW"/>
</dbReference>
<protein>
    <submittedName>
        <fullName evidence="7">Metallo-hydrolase/oxidoreductase</fullName>
    </submittedName>
</protein>
<dbReference type="Pfam" id="PF00753">
    <property type="entry name" value="Lactamase_B"/>
    <property type="match status" value="1"/>
</dbReference>
<dbReference type="AlphaFoldDB" id="A0A371D667"/>
<evidence type="ECO:0000256" key="3">
    <source>
        <dbReference type="ARBA" id="ARBA00022723"/>
    </source>
</evidence>
<comment type="cofactor">
    <cofactor evidence="1">
        <name>Zn(2+)</name>
        <dbReference type="ChEBI" id="CHEBI:29105"/>
    </cofactor>
</comment>
<dbReference type="SMART" id="SM00849">
    <property type="entry name" value="Lactamase_B"/>
    <property type="match status" value="1"/>
</dbReference>
<evidence type="ECO:0000256" key="2">
    <source>
        <dbReference type="ARBA" id="ARBA00007749"/>
    </source>
</evidence>
<dbReference type="OrthoDB" id="10250730at2759"/>
<evidence type="ECO:0000256" key="1">
    <source>
        <dbReference type="ARBA" id="ARBA00001947"/>
    </source>
</evidence>
<dbReference type="PANTHER" id="PTHR42978:SF2">
    <property type="entry name" value="102 KBASES UNSTABLE REGION: FROM 1 TO 119443"/>
    <property type="match status" value="1"/>
</dbReference>
<feature type="domain" description="Metallo-beta-lactamase" evidence="6">
    <location>
        <begin position="43"/>
        <end position="275"/>
    </location>
</feature>
<name>A0A371D667_9APHY</name>
<reference evidence="7 8" key="1">
    <citation type="journal article" date="2018" name="Biotechnol. Biofuels">
        <title>Integrative visual omics of the white-rot fungus Polyporus brumalis exposes the biotechnological potential of its oxidative enzymes for delignifying raw plant biomass.</title>
        <authorList>
            <person name="Miyauchi S."/>
            <person name="Rancon A."/>
            <person name="Drula E."/>
            <person name="Hage H."/>
            <person name="Chaduli D."/>
            <person name="Favel A."/>
            <person name="Grisel S."/>
            <person name="Henrissat B."/>
            <person name="Herpoel-Gimbert I."/>
            <person name="Ruiz-Duenas F.J."/>
            <person name="Chevret D."/>
            <person name="Hainaut M."/>
            <person name="Lin J."/>
            <person name="Wang M."/>
            <person name="Pangilinan J."/>
            <person name="Lipzen A."/>
            <person name="Lesage-Meessen L."/>
            <person name="Navarro D."/>
            <person name="Riley R."/>
            <person name="Grigoriev I.V."/>
            <person name="Zhou S."/>
            <person name="Raouche S."/>
            <person name="Rosso M.N."/>
        </authorList>
    </citation>
    <scope>NUCLEOTIDE SEQUENCE [LARGE SCALE GENOMIC DNA]</scope>
    <source>
        <strain evidence="7 8">BRFM 1820</strain>
    </source>
</reference>
<dbReference type="CDD" id="cd07730">
    <property type="entry name" value="metallo-hydrolase-like_MBL-fold"/>
    <property type="match status" value="1"/>
</dbReference>
<keyword evidence="3" id="KW-0479">Metal-binding</keyword>
<keyword evidence="8" id="KW-1185">Reference proteome</keyword>
<evidence type="ECO:0000259" key="6">
    <source>
        <dbReference type="SMART" id="SM00849"/>
    </source>
</evidence>
<gene>
    <name evidence="7" type="ORF">OH76DRAFT_694079</name>
</gene>